<evidence type="ECO:0000256" key="2">
    <source>
        <dbReference type="ARBA" id="ARBA00022741"/>
    </source>
</evidence>
<evidence type="ECO:0000313" key="14">
    <source>
        <dbReference type="Proteomes" id="UP000184267"/>
    </source>
</evidence>
<dbReference type="InterPro" id="IPR004009">
    <property type="entry name" value="SH3_Myosin"/>
</dbReference>
<dbReference type="CDD" id="cd01377">
    <property type="entry name" value="MYSc_class_II"/>
    <property type="match status" value="1"/>
</dbReference>
<keyword evidence="4 9" id="KW-0175">Coiled coil</keyword>
<evidence type="ECO:0000259" key="12">
    <source>
        <dbReference type="PROSITE" id="PS51844"/>
    </source>
</evidence>
<dbReference type="GO" id="GO:0005737">
    <property type="term" value="C:cytoplasm"/>
    <property type="evidence" value="ECO:0007669"/>
    <property type="project" value="TreeGrafter"/>
</dbReference>
<feature type="compositionally biased region" description="Polar residues" evidence="10">
    <location>
        <begin position="1268"/>
        <end position="1284"/>
    </location>
</feature>
<evidence type="ECO:0000256" key="6">
    <source>
        <dbReference type="ARBA" id="ARBA00023175"/>
    </source>
</evidence>
<comment type="similarity">
    <text evidence="1 8">Belongs to the TRAFAC class myosin-kinesin ATPase superfamily. Myosin family.</text>
</comment>
<dbReference type="Gene3D" id="1.20.58.530">
    <property type="match status" value="1"/>
</dbReference>
<dbReference type="Proteomes" id="UP000184267">
    <property type="component" value="Unassembled WGS sequence"/>
</dbReference>
<dbReference type="Gene3D" id="2.30.30.360">
    <property type="entry name" value="Myosin S1 fragment, N-terminal"/>
    <property type="match status" value="1"/>
</dbReference>
<sequence>MPAPRPSQSAEAARAAAAQAEFNEKKWVWVPDDKDGYLAGWVVKEEDDTGEVVMAAGGEIRKLPLYALSKMNPPKFDRVDDIADLTFLNEASVVHNLRLRYGSGSIYTYSGLFLVAINPYQPLPLYSDAIVHQYRGKRRDENPPHIFAIAERAWVNMGEERENQSILITGESGAGKTESTKKVIQYLAAIAADAHAPATPSHSQSPSLSGPNAFNTVVPTTGLPRSSSFRKHAKGTSMSQSGSGFSLTAKGRLGLLERQILQANPILEAFGNAQTQRNNNSSRFGKFIRISFSPDGSIAGANIDWYLLEKSRVVVRSEAERSFHVFYQLMEGGGSLKETLLLDGEVEDYEYLNKSRREVDGIDDQEEWNLLKNALDTVGFTAAEQLDLFRVVAAILHIGNIVITSTRSDDAVMPDPSQAERVCHLLGIPLTEFTKGVLRPRVLAGREWVTQARTRQQALDELSALCKTLYEKSFGMLVDRVNRALDRPSSKSTFIGVLDIAGFEIFDINGYEQLLINYTNEKLQQFFNHHMFVLEQEEYAREGIEWDYVNFGLDLQPTIDLIETSGVTIGVLSLLDEECIMPKATDLTFTNKLHALWAGEPPAGDEAHPGTFKYEPARFEQGFIVHHYAGRVEYRTDGWLEKNKDPLNDNLTRVLAASSERYIGSLFAEYGDAPGAGGSGAGNALYALTIGKKRGPKKGAFRTVAQRHKEQLASLMGQLQATQPHFVRCIVPNTLKKPGRVDVPLVLDQLRCNGVLEGIRIARLGYPNRLPFVEFRQRYEVLTPGIIPPGYMDGRKACLRMVDALELDKSIFRIGTSKIFFKAGVLAELEERRDALLFEIFSKLQAVARMWTARRQMKKILNRAVAIRTIQRNARIYGELRDWPWWNLYTKVRPLLAATRNDDELRKKEAELLLAKERAERDLKEREALEGLKMRLEAEKRKVEDDLEAERALGVDKDSLLERSKKHELELEEEVAALQADLDTLDSQLDRALKLQRESEEKHKTLQQAFDQAAEHLVRLEGEQQEWHAREEDLSKQLDEALEDLDILAAEKELLEKQAEELKNVVAQRDEDVARAKERMESTMSDLDTKLVAEQRNKDALREKSDGLEKDVRQLKEQLAEMGRTANEYTNMIKAKEQQAERLATEVEKSKTEREALLREIAQLQANVDTLAAGLDSERKDKERNASSQSKLQAELDELRALLETKVTEETRRSEVAKSKEEELADLRSQVAKLSADLTETRRAAAETQNRLKVELETLTREHKNIQHSHTSLSDRAQTSQAQLKKTEAALSEAEKAKRSLESELQSVRSRAIDTDNRLAEVQKAKESLERQLSSTQSRYADFEDAVLQLERDKAALDRQVETLKKQLEAETNKRNKLEDTAHKHKAEANRLKDINVKFERDLNKVLTDLKAREWEVKQLEAKQDKTIVEHVHVLEEAKRVTDRQLAEAQVELQKQAAYIRSLEKAKTRLTTEAEDLAREKANEEVALRAKEKKARDQEAKATQALVNFENERRMREAAEVHVRRLQNELKDSQGQVAEAEQRMLNIQKAKDNLEIELTRLADETEGPASFAKLQRQYESKIGQLEQQLEESELSKSAAARIKEHVDRQHAEIRRLIMSSGPKDDSFRNRLLRELQLADEEMERELSHRAQTRHLTGHRTGEQTMANVTPTKSRSNGTVRFKDIPTEIPRTPERHAQVDKLRQQVQVLELQMAASQRIRQYLETSLREVTEELQNSDGSKQSIEACRVRLAKENAKLAELLEEEAQARRAAHAAQLDGVQAMWDRFQSTISQEREAYTRLEESRKALVVQQRAAQIEVEDQRRQVQELSAAKKQLQSEVTSLKERLDAEILSKNDEISIKRSLQARLQELEITSSATSTIHSELQEAIDAYKTKTDEYLKRYEQAEINRAKAARAEAFARRALADAEKAQADIASDRQAIEQKLQVAEGRVKELERKLEEEGRESSDLELLRSRLAEEMEDERKQHQQDLAERDFLADQTRKKYQAELAQLSEELQSQRDTMSRLREESRKLRSEYDELQLRYDDEVYNGGSWKKDKERLETKIQDLSKAYDASVAAQAEQQSQIVSLHSQVRELRSVLNDAETDRTLLQKARRALQAELEAIKLDHADTNRMSSDTELQRLRLDKQDLERSLEEQGDRVAMAFERMKKAEGYANECQVELGKIRVENSELDKMNANLEKQVKDLNLRIVDLETKSLNPGPRPPTTSRRLESRIEELTSQLTQTSKESSRMHVSTDKALLEAERQRARLEDEVKNYESKIVNMRQTMDQLQTSENNLQLAKRRAEREAADFKQKALALERELERLRARLERPSSTLLGSPVSSPRKQ</sequence>
<dbReference type="Gene3D" id="1.10.10.820">
    <property type="match status" value="1"/>
</dbReference>
<name>A0A1M2VTG1_TRAPU</name>
<proteinExistence type="inferred from homology"/>
<dbReference type="InterPro" id="IPR027417">
    <property type="entry name" value="P-loop_NTPase"/>
</dbReference>
<feature type="region of interest" description="Actin-binding" evidence="8">
    <location>
        <begin position="712"/>
        <end position="734"/>
    </location>
</feature>
<evidence type="ECO:0000313" key="13">
    <source>
        <dbReference type="EMBL" id="OJT10846.1"/>
    </source>
</evidence>
<dbReference type="InterPro" id="IPR036961">
    <property type="entry name" value="Kinesin_motor_dom_sf"/>
</dbReference>
<feature type="region of interest" description="Disordered" evidence="10">
    <location>
        <begin position="197"/>
        <end position="244"/>
    </location>
</feature>
<organism evidence="13 14">
    <name type="scientific">Trametes pubescens</name>
    <name type="common">White-rot fungus</name>
    <dbReference type="NCBI Taxonomy" id="154538"/>
    <lineage>
        <taxon>Eukaryota</taxon>
        <taxon>Fungi</taxon>
        <taxon>Dikarya</taxon>
        <taxon>Basidiomycota</taxon>
        <taxon>Agaricomycotina</taxon>
        <taxon>Agaricomycetes</taxon>
        <taxon>Polyporales</taxon>
        <taxon>Polyporaceae</taxon>
        <taxon>Trametes</taxon>
    </lineage>
</organism>
<dbReference type="GO" id="GO:0016459">
    <property type="term" value="C:myosin complex"/>
    <property type="evidence" value="ECO:0007669"/>
    <property type="project" value="UniProtKB-KW"/>
</dbReference>
<dbReference type="Gene3D" id="4.10.270.10">
    <property type="entry name" value="Myosin, subunit A"/>
    <property type="match status" value="1"/>
</dbReference>
<dbReference type="PROSITE" id="PS51456">
    <property type="entry name" value="MYOSIN_MOTOR"/>
    <property type="match status" value="1"/>
</dbReference>
<feature type="coiled-coil region" evidence="9">
    <location>
        <begin position="1743"/>
        <end position="1777"/>
    </location>
</feature>
<evidence type="ECO:0000256" key="9">
    <source>
        <dbReference type="SAM" id="Coils"/>
    </source>
</evidence>
<dbReference type="EMBL" id="MNAD01000727">
    <property type="protein sequence ID" value="OJT10846.1"/>
    <property type="molecule type" value="Genomic_DNA"/>
</dbReference>
<evidence type="ECO:0000256" key="8">
    <source>
        <dbReference type="PROSITE-ProRule" id="PRU00782"/>
    </source>
</evidence>
<evidence type="ECO:0000256" key="3">
    <source>
        <dbReference type="ARBA" id="ARBA00022840"/>
    </source>
</evidence>
<dbReference type="Gene3D" id="3.40.850.10">
    <property type="entry name" value="Kinesin motor domain"/>
    <property type="match status" value="1"/>
</dbReference>
<evidence type="ECO:0000256" key="4">
    <source>
        <dbReference type="ARBA" id="ARBA00023054"/>
    </source>
</evidence>
<accession>A0A1M2VTG1</accession>
<keyword evidence="5 8" id="KW-0518">Myosin</keyword>
<feature type="coiled-coil region" evidence="9">
    <location>
        <begin position="1446"/>
        <end position="1595"/>
    </location>
</feature>
<dbReference type="PRINTS" id="PR00193">
    <property type="entry name" value="MYOSINHEAVY"/>
</dbReference>
<feature type="region of interest" description="Disordered" evidence="10">
    <location>
        <begin position="2327"/>
        <end position="2347"/>
    </location>
</feature>
<dbReference type="GO" id="GO:0051015">
    <property type="term" value="F:actin filament binding"/>
    <property type="evidence" value="ECO:0007669"/>
    <property type="project" value="InterPro"/>
</dbReference>
<dbReference type="Pfam" id="PF00063">
    <property type="entry name" value="Myosin_head"/>
    <property type="match status" value="1"/>
</dbReference>
<keyword evidence="2 8" id="KW-0547">Nucleotide-binding</keyword>
<dbReference type="Gene3D" id="1.20.120.720">
    <property type="entry name" value="Myosin VI head, motor domain, U50 subdomain"/>
    <property type="match status" value="1"/>
</dbReference>
<dbReference type="InterPro" id="IPR008989">
    <property type="entry name" value="Myosin_S1_N"/>
</dbReference>
<evidence type="ECO:0000256" key="1">
    <source>
        <dbReference type="ARBA" id="ARBA00008314"/>
    </source>
</evidence>
<dbReference type="FunFam" id="3.40.850.10:FF:000101">
    <property type="entry name" value="Slow myosin heavy chain 2"/>
    <property type="match status" value="1"/>
</dbReference>
<evidence type="ECO:0000256" key="5">
    <source>
        <dbReference type="ARBA" id="ARBA00023123"/>
    </source>
</evidence>
<feature type="compositionally biased region" description="Polar residues" evidence="10">
    <location>
        <begin position="200"/>
        <end position="227"/>
    </location>
</feature>
<dbReference type="Gene3D" id="1.20.5.340">
    <property type="match status" value="1"/>
</dbReference>
<feature type="domain" description="Myosin motor" evidence="11">
    <location>
        <begin position="77"/>
        <end position="834"/>
    </location>
</feature>
<keyword evidence="6 8" id="KW-0505">Motor protein</keyword>
<dbReference type="STRING" id="154538.A0A1M2VTG1"/>
<dbReference type="GO" id="GO:0000146">
    <property type="term" value="F:microfilament motor activity"/>
    <property type="evidence" value="ECO:0007669"/>
    <property type="project" value="TreeGrafter"/>
</dbReference>
<keyword evidence="3 8" id="KW-0067">ATP-binding</keyword>
<comment type="caution">
    <text evidence="13">The sequence shown here is derived from an EMBL/GenBank/DDBJ whole genome shotgun (WGS) entry which is preliminary data.</text>
</comment>
<feature type="coiled-coil region" evidence="9">
    <location>
        <begin position="1811"/>
        <end position="1852"/>
    </location>
</feature>
<gene>
    <name evidence="13" type="ORF">TRAPUB_12622</name>
</gene>
<dbReference type="PANTHER" id="PTHR13140">
    <property type="entry name" value="MYOSIN"/>
    <property type="match status" value="1"/>
</dbReference>
<dbReference type="GO" id="GO:0016020">
    <property type="term" value="C:membrane"/>
    <property type="evidence" value="ECO:0007669"/>
    <property type="project" value="TreeGrafter"/>
</dbReference>
<dbReference type="SUPFAM" id="SSF52540">
    <property type="entry name" value="P-loop containing nucleoside triphosphate hydrolases"/>
    <property type="match status" value="1"/>
</dbReference>
<dbReference type="SMART" id="SM00242">
    <property type="entry name" value="MYSc"/>
    <property type="match status" value="1"/>
</dbReference>
<evidence type="ECO:0000259" key="11">
    <source>
        <dbReference type="PROSITE" id="PS51456"/>
    </source>
</evidence>
<feature type="region of interest" description="Disordered" evidence="10">
    <location>
        <begin position="1265"/>
        <end position="1291"/>
    </location>
</feature>
<dbReference type="PROSITE" id="PS51844">
    <property type="entry name" value="SH3_LIKE"/>
    <property type="match status" value="1"/>
</dbReference>
<keyword evidence="7 8" id="KW-0009">Actin-binding</keyword>
<dbReference type="SUPFAM" id="SSF90257">
    <property type="entry name" value="Myosin rod fragments"/>
    <property type="match status" value="1"/>
</dbReference>
<dbReference type="PANTHER" id="PTHR13140:SF857">
    <property type="entry name" value="MYOSIN-11"/>
    <property type="match status" value="1"/>
</dbReference>
<dbReference type="GO" id="GO:0005524">
    <property type="term" value="F:ATP binding"/>
    <property type="evidence" value="ECO:0007669"/>
    <property type="project" value="UniProtKB-UniRule"/>
</dbReference>
<evidence type="ECO:0000256" key="10">
    <source>
        <dbReference type="SAM" id="MobiDB-lite"/>
    </source>
</evidence>
<dbReference type="InterPro" id="IPR002928">
    <property type="entry name" value="Myosin_tail"/>
</dbReference>
<dbReference type="OrthoDB" id="6108017at2759"/>
<dbReference type="Pfam" id="PF01576">
    <property type="entry name" value="Myosin_tail_1"/>
    <property type="match status" value="1"/>
</dbReference>
<dbReference type="Gene3D" id="3.30.70.1590">
    <property type="match status" value="1"/>
</dbReference>
<reference evidence="13 14" key="1">
    <citation type="submission" date="2016-10" db="EMBL/GenBank/DDBJ databases">
        <title>Genome sequence of the basidiomycete white-rot fungus Trametes pubescens.</title>
        <authorList>
            <person name="Makela M.R."/>
            <person name="Granchi Z."/>
            <person name="Peng M."/>
            <person name="De Vries R.P."/>
            <person name="Grigoriev I."/>
            <person name="Riley R."/>
            <person name="Hilden K."/>
        </authorList>
    </citation>
    <scope>NUCLEOTIDE SEQUENCE [LARGE SCALE GENOMIC DNA]</scope>
    <source>
        <strain evidence="13 14">FBCC735</strain>
    </source>
</reference>
<feature type="binding site" evidence="8">
    <location>
        <begin position="170"/>
        <end position="177"/>
    </location>
    <ligand>
        <name>ATP</name>
        <dbReference type="ChEBI" id="CHEBI:30616"/>
    </ligand>
</feature>
<dbReference type="InterPro" id="IPR001609">
    <property type="entry name" value="Myosin_head_motor_dom-like"/>
</dbReference>
<dbReference type="PROSITE" id="PS50096">
    <property type="entry name" value="IQ"/>
    <property type="match status" value="1"/>
</dbReference>
<dbReference type="FunFam" id="1.10.10.820:FF:000001">
    <property type="entry name" value="Myosin heavy chain"/>
    <property type="match status" value="1"/>
</dbReference>
<evidence type="ECO:0000256" key="7">
    <source>
        <dbReference type="ARBA" id="ARBA00023203"/>
    </source>
</evidence>
<protein>
    <submittedName>
        <fullName evidence="13">Myosin-11</fullName>
    </submittedName>
</protein>
<feature type="domain" description="Myosin N-terminal SH3-like" evidence="12">
    <location>
        <begin position="23"/>
        <end position="73"/>
    </location>
</feature>
<dbReference type="SUPFAM" id="SSF50084">
    <property type="entry name" value="Myosin S1 fragment, N-terminal domain"/>
    <property type="match status" value="1"/>
</dbReference>
<dbReference type="GO" id="GO:0007015">
    <property type="term" value="P:actin filament organization"/>
    <property type="evidence" value="ECO:0007669"/>
    <property type="project" value="TreeGrafter"/>
</dbReference>
<dbReference type="Pfam" id="PF02736">
    <property type="entry name" value="Myosin_N"/>
    <property type="match status" value="1"/>
</dbReference>
<dbReference type="OMA" id="DVRFLHK"/>
<keyword evidence="14" id="KW-1185">Reference proteome</keyword>
<feature type="compositionally biased region" description="Polar residues" evidence="10">
    <location>
        <begin position="2332"/>
        <end position="2347"/>
    </location>
</feature>